<keyword evidence="1" id="KW-0175">Coiled coil</keyword>
<dbReference type="STRING" id="1073327.SAMN04488108_0614"/>
<proteinExistence type="predicted"/>
<accession>A0A1M7Z5P5</accession>
<organism evidence="2 3">
    <name type="scientific">Algoriphagus zhangzhouensis</name>
    <dbReference type="NCBI Taxonomy" id="1073327"/>
    <lineage>
        <taxon>Bacteria</taxon>
        <taxon>Pseudomonadati</taxon>
        <taxon>Bacteroidota</taxon>
        <taxon>Cytophagia</taxon>
        <taxon>Cytophagales</taxon>
        <taxon>Cyclobacteriaceae</taxon>
        <taxon>Algoriphagus</taxon>
    </lineage>
</organism>
<dbReference type="AlphaFoldDB" id="A0A1M7Z5P5"/>
<dbReference type="Pfam" id="PF07609">
    <property type="entry name" value="DUF1572"/>
    <property type="match status" value="1"/>
</dbReference>
<evidence type="ECO:0000256" key="1">
    <source>
        <dbReference type="SAM" id="Coils"/>
    </source>
</evidence>
<dbReference type="SUPFAM" id="SSF109854">
    <property type="entry name" value="DinB/YfiT-like putative metalloenzymes"/>
    <property type="match status" value="1"/>
</dbReference>
<keyword evidence="3" id="KW-1185">Reference proteome</keyword>
<dbReference type="RefSeq" id="WP_073570267.1">
    <property type="nucleotide sequence ID" value="NZ_FRXN01000001.1"/>
</dbReference>
<protein>
    <recommendedName>
        <fullName evidence="4">DinB superfamily protein</fullName>
    </recommendedName>
</protein>
<dbReference type="InterPro" id="IPR034660">
    <property type="entry name" value="DinB/YfiT-like"/>
</dbReference>
<evidence type="ECO:0008006" key="4">
    <source>
        <dbReference type="Google" id="ProtNLM"/>
    </source>
</evidence>
<reference evidence="3" key="1">
    <citation type="submission" date="2016-12" db="EMBL/GenBank/DDBJ databases">
        <authorList>
            <person name="Varghese N."/>
            <person name="Submissions S."/>
        </authorList>
    </citation>
    <scope>NUCLEOTIDE SEQUENCE [LARGE SCALE GENOMIC DNA]</scope>
    <source>
        <strain evidence="3">DSM 25035</strain>
    </source>
</reference>
<dbReference type="InterPro" id="IPR011466">
    <property type="entry name" value="DUF1572"/>
</dbReference>
<evidence type="ECO:0000313" key="2">
    <source>
        <dbReference type="EMBL" id="SHO60164.1"/>
    </source>
</evidence>
<dbReference type="OrthoDB" id="893570at2"/>
<name>A0A1M7Z5P5_9BACT</name>
<dbReference type="EMBL" id="FRXN01000001">
    <property type="protein sequence ID" value="SHO60164.1"/>
    <property type="molecule type" value="Genomic_DNA"/>
</dbReference>
<dbReference type="Proteomes" id="UP000184609">
    <property type="component" value="Unassembled WGS sequence"/>
</dbReference>
<evidence type="ECO:0000313" key="3">
    <source>
        <dbReference type="Proteomes" id="UP000184609"/>
    </source>
</evidence>
<sequence length="147" mass="17247">MLKSLTELFERDLKRLQNELKAFQSEEKLWETTGVITNSSGNLALHLIGNLRTFICHDMGGFDYVRDREFEFNGKGVYRDEMLEEINLVIKQVTSSLEGLSDQKLDELYPDEKFGRPMTYAFFLNHLYGHFNYHLGQINYLRRALEA</sequence>
<gene>
    <name evidence="2" type="ORF">SAMN04488108_0614</name>
</gene>
<feature type="coiled-coil region" evidence="1">
    <location>
        <begin position="6"/>
        <end position="33"/>
    </location>
</feature>
<dbReference type="Gene3D" id="1.20.120.450">
    <property type="entry name" value="dinb family like domain"/>
    <property type="match status" value="1"/>
</dbReference>